<keyword evidence="2" id="KW-1185">Reference proteome</keyword>
<evidence type="ECO:0000313" key="2">
    <source>
        <dbReference type="Proteomes" id="UP001140234"/>
    </source>
</evidence>
<dbReference type="EMBL" id="JANBUJ010004162">
    <property type="protein sequence ID" value="KAJ2758280.1"/>
    <property type="molecule type" value="Genomic_DNA"/>
</dbReference>
<reference evidence="1" key="1">
    <citation type="submission" date="2022-07" db="EMBL/GenBank/DDBJ databases">
        <title>Phylogenomic reconstructions and comparative analyses of Kickxellomycotina fungi.</title>
        <authorList>
            <person name="Reynolds N.K."/>
            <person name="Stajich J.E."/>
            <person name="Barry K."/>
            <person name="Grigoriev I.V."/>
            <person name="Crous P."/>
            <person name="Smith M.E."/>
        </authorList>
    </citation>
    <scope>NUCLEOTIDE SEQUENCE</scope>
    <source>
        <strain evidence="1">CBS 109366</strain>
    </source>
</reference>
<dbReference type="Proteomes" id="UP001140234">
    <property type="component" value="Unassembled WGS sequence"/>
</dbReference>
<accession>A0ACC1JIJ8</accession>
<comment type="caution">
    <text evidence="1">The sequence shown here is derived from an EMBL/GenBank/DDBJ whole genome shotgun (WGS) entry which is preliminary data.</text>
</comment>
<sequence length="268" mass="28314">MAKPRPQSSGKPAGPGGAQQTAVILGYGNAYGAAYLVFATVVFCVLYLVQQPMGAMMLSALLIKIVLCAELFDALRDALPDAADGALVPAQAVLLAQLSFLDYFSTGHQFTLVSIQWSSAFVGVREMQLVVCGAIVALNTLGSFVLSAVCVPLALLWNESLGSPRVRLAPDSYLARVVGAAAAYTAYHALVATSTAVWAAWFRRHLMVWKVFAPRLMFSIPVLLASAAVVLFVAVGLATVHVLRLGLRVGSAQTLVAQTPQARQTPAI</sequence>
<name>A0ACC1JIJ8_9FUNG</name>
<proteinExistence type="predicted"/>
<evidence type="ECO:0000313" key="1">
    <source>
        <dbReference type="EMBL" id="KAJ2758280.1"/>
    </source>
</evidence>
<gene>
    <name evidence="1" type="primary">GPI13_2</name>
    <name evidence="1" type="ORF">IWQ57_006873</name>
</gene>
<organism evidence="1 2">
    <name type="scientific">Coemansia nantahalensis</name>
    <dbReference type="NCBI Taxonomy" id="2789366"/>
    <lineage>
        <taxon>Eukaryota</taxon>
        <taxon>Fungi</taxon>
        <taxon>Fungi incertae sedis</taxon>
        <taxon>Zoopagomycota</taxon>
        <taxon>Kickxellomycotina</taxon>
        <taxon>Kickxellomycetes</taxon>
        <taxon>Kickxellales</taxon>
        <taxon>Kickxellaceae</taxon>
        <taxon>Coemansia</taxon>
    </lineage>
</organism>
<protein>
    <submittedName>
        <fullName evidence="1">Mannose-ethanolamine phosphotransferase gpi13</fullName>
    </submittedName>
</protein>